<proteinExistence type="predicted"/>
<dbReference type="Proteomes" id="UP001551482">
    <property type="component" value="Unassembled WGS sequence"/>
</dbReference>
<gene>
    <name evidence="2" type="ORF">AB0C36_18765</name>
</gene>
<keyword evidence="3" id="KW-1185">Reference proteome</keyword>
<evidence type="ECO:0000313" key="3">
    <source>
        <dbReference type="Proteomes" id="UP001551482"/>
    </source>
</evidence>
<comment type="caution">
    <text evidence="2">The sequence shown here is derived from an EMBL/GenBank/DDBJ whole genome shotgun (WGS) entry which is preliminary data.</text>
</comment>
<feature type="transmembrane region" description="Helical" evidence="1">
    <location>
        <begin position="20"/>
        <end position="43"/>
    </location>
</feature>
<sequence>MSANYPDIAAMRSRDRAALFHRFAGLFAGLAASRPVILVLGAVGGR</sequence>
<dbReference type="EMBL" id="JBEZFP010000045">
    <property type="protein sequence ID" value="MEU8135552.1"/>
    <property type="molecule type" value="Genomic_DNA"/>
</dbReference>
<keyword evidence="1" id="KW-1133">Transmembrane helix</keyword>
<keyword evidence="1" id="KW-0812">Transmembrane</keyword>
<reference evidence="2 3" key="1">
    <citation type="submission" date="2024-06" db="EMBL/GenBank/DDBJ databases">
        <title>The Natural Products Discovery Center: Release of the First 8490 Sequenced Strains for Exploring Actinobacteria Biosynthetic Diversity.</title>
        <authorList>
            <person name="Kalkreuter E."/>
            <person name="Kautsar S.A."/>
            <person name="Yang D."/>
            <person name="Bader C.D."/>
            <person name="Teijaro C.N."/>
            <person name="Fluegel L."/>
            <person name="Davis C.M."/>
            <person name="Simpson J.R."/>
            <person name="Lauterbach L."/>
            <person name="Steele A.D."/>
            <person name="Gui C."/>
            <person name="Meng S."/>
            <person name="Li G."/>
            <person name="Viehrig K."/>
            <person name="Ye F."/>
            <person name="Su P."/>
            <person name="Kiefer A.F."/>
            <person name="Nichols A."/>
            <person name="Cepeda A.J."/>
            <person name="Yan W."/>
            <person name="Fan B."/>
            <person name="Jiang Y."/>
            <person name="Adhikari A."/>
            <person name="Zheng C.-J."/>
            <person name="Schuster L."/>
            <person name="Cowan T.M."/>
            <person name="Smanski M.J."/>
            <person name="Chevrette M.G."/>
            <person name="De Carvalho L.P.S."/>
            <person name="Shen B."/>
        </authorList>
    </citation>
    <scope>NUCLEOTIDE SEQUENCE [LARGE SCALE GENOMIC DNA]</scope>
    <source>
        <strain evidence="2 3">NPDC048946</strain>
    </source>
</reference>
<evidence type="ECO:0000313" key="2">
    <source>
        <dbReference type="EMBL" id="MEU8135552.1"/>
    </source>
</evidence>
<name>A0ABV3DJE3_9ACTN</name>
<accession>A0ABV3DJE3</accession>
<keyword evidence="1" id="KW-0472">Membrane</keyword>
<protein>
    <submittedName>
        <fullName evidence="2">Uncharacterized protein</fullName>
    </submittedName>
</protein>
<organism evidence="2 3">
    <name type="scientific">Streptodolium elevatio</name>
    <dbReference type="NCBI Taxonomy" id="3157996"/>
    <lineage>
        <taxon>Bacteria</taxon>
        <taxon>Bacillati</taxon>
        <taxon>Actinomycetota</taxon>
        <taxon>Actinomycetes</taxon>
        <taxon>Kitasatosporales</taxon>
        <taxon>Streptomycetaceae</taxon>
        <taxon>Streptodolium</taxon>
    </lineage>
</organism>
<dbReference type="RefSeq" id="WP_358355391.1">
    <property type="nucleotide sequence ID" value="NZ_JBEZFP010000045.1"/>
</dbReference>
<evidence type="ECO:0000256" key="1">
    <source>
        <dbReference type="SAM" id="Phobius"/>
    </source>
</evidence>